<protein>
    <submittedName>
        <fullName evidence="10">ArnT family glycosyltransferase</fullName>
        <ecNumber evidence="10">2.4.-.-</ecNumber>
    </submittedName>
</protein>
<dbReference type="GO" id="GO:0008610">
    <property type="term" value="P:lipid biosynthetic process"/>
    <property type="evidence" value="ECO:0007669"/>
    <property type="project" value="UniProtKB-ARBA"/>
</dbReference>
<name>A0ABD5VP74_9EURY</name>
<accession>A0ABD5VP74</accession>
<feature type="domain" description="Glycosyltransferase RgtA/B/C/D-like" evidence="9">
    <location>
        <begin position="91"/>
        <end position="251"/>
    </location>
</feature>
<organism evidence="10 11">
    <name type="scientific">Halorubellus litoreus</name>
    <dbReference type="NCBI Taxonomy" id="755308"/>
    <lineage>
        <taxon>Archaea</taxon>
        <taxon>Methanobacteriati</taxon>
        <taxon>Methanobacteriota</taxon>
        <taxon>Stenosarchaea group</taxon>
        <taxon>Halobacteria</taxon>
        <taxon>Halobacteriales</taxon>
        <taxon>Halorubellaceae</taxon>
        <taxon>Halorubellus</taxon>
    </lineage>
</organism>
<dbReference type="AlphaFoldDB" id="A0ABD5VP74"/>
<feature type="transmembrane region" description="Helical" evidence="8">
    <location>
        <begin position="30"/>
        <end position="49"/>
    </location>
</feature>
<evidence type="ECO:0000259" key="9">
    <source>
        <dbReference type="Pfam" id="PF13231"/>
    </source>
</evidence>
<dbReference type="Proteomes" id="UP001596395">
    <property type="component" value="Unassembled WGS sequence"/>
</dbReference>
<feature type="transmembrane region" description="Helical" evidence="8">
    <location>
        <begin position="204"/>
        <end position="223"/>
    </location>
</feature>
<proteinExistence type="predicted"/>
<evidence type="ECO:0000256" key="7">
    <source>
        <dbReference type="ARBA" id="ARBA00023136"/>
    </source>
</evidence>
<keyword evidence="4 10" id="KW-0808">Transferase</keyword>
<keyword evidence="6 8" id="KW-1133">Transmembrane helix</keyword>
<evidence type="ECO:0000256" key="1">
    <source>
        <dbReference type="ARBA" id="ARBA00004651"/>
    </source>
</evidence>
<sequence length="547" mass="58361">MSVSSWIRVRSERAFGRLERVTPVTSRDRGWIALSMLPALVAVSIYLSTNAYPAFGAGLYVEFAEQIAANGFVPPTNVEHYTSDGVPFSYPPLQFYVVAVLLELGAEPVTIARVLPGLAVVLATIPAYVLGRDLTDSRPAGAAVAVALSLNPQVLQWHVSAGGVVRGFAFLYALVAISAAYRAFTTERLRPVVVATVAFGCTVLSHPTYTVFAAGSILICYLAESRTVAGFGRGLVIGLGGAVIASPWIAWAIATFGVDQFTSAAGTHGGVGGGANAIIGYASLAVLVPLAAGAYLLFRRRVFVPLWLAFAELAFKQPRFSYAVGAFAIAATVVDVVDRTNVVGVASDVARSLSVDEHATIGAVAAVCLVLSTAVGGAYLAHEMTLESDPTTPEFLDDESVEAMEWAERETDEDATFVVLGDAAEWFPLLADRTIVVGPWGVEWRNPDLFYDHIRAYETSSRCQTARCVEAASTNVSRVPEYVVVPKGSYTVRGHPAKQFGVLDRSFEASADWERAYENDGVVVFHAVETDTDVALDSRPVDHVGAR</sequence>
<evidence type="ECO:0000256" key="6">
    <source>
        <dbReference type="ARBA" id="ARBA00022989"/>
    </source>
</evidence>
<feature type="transmembrane region" description="Helical" evidence="8">
    <location>
        <begin position="358"/>
        <end position="381"/>
    </location>
</feature>
<dbReference type="InterPro" id="IPR050297">
    <property type="entry name" value="LipidA_mod_glycosyltrf_83"/>
</dbReference>
<feature type="transmembrane region" description="Helical" evidence="8">
    <location>
        <begin position="319"/>
        <end position="338"/>
    </location>
</feature>
<feature type="transmembrane region" description="Helical" evidence="8">
    <location>
        <begin position="235"/>
        <end position="258"/>
    </location>
</feature>
<keyword evidence="7 8" id="KW-0472">Membrane</keyword>
<comment type="subcellular location">
    <subcellularLocation>
        <location evidence="1">Cell membrane</location>
        <topology evidence="1">Multi-pass membrane protein</topology>
    </subcellularLocation>
</comment>
<dbReference type="InterPro" id="IPR038731">
    <property type="entry name" value="RgtA/B/C-like"/>
</dbReference>
<feature type="transmembrane region" description="Helical" evidence="8">
    <location>
        <begin position="111"/>
        <end position="130"/>
    </location>
</feature>
<dbReference type="RefSeq" id="WP_336351598.1">
    <property type="nucleotide sequence ID" value="NZ_JAZAQL010000003.1"/>
</dbReference>
<dbReference type="Pfam" id="PF13231">
    <property type="entry name" value="PMT_2"/>
    <property type="match status" value="1"/>
</dbReference>
<evidence type="ECO:0000313" key="11">
    <source>
        <dbReference type="Proteomes" id="UP001596395"/>
    </source>
</evidence>
<comment type="caution">
    <text evidence="10">The sequence shown here is derived from an EMBL/GenBank/DDBJ whole genome shotgun (WGS) entry which is preliminary data.</text>
</comment>
<evidence type="ECO:0000313" key="10">
    <source>
        <dbReference type="EMBL" id="MFC6954661.1"/>
    </source>
</evidence>
<reference evidence="10 11" key="1">
    <citation type="journal article" date="2019" name="Int. J. Syst. Evol. Microbiol.">
        <title>The Global Catalogue of Microorganisms (GCM) 10K type strain sequencing project: providing services to taxonomists for standard genome sequencing and annotation.</title>
        <authorList>
            <consortium name="The Broad Institute Genomics Platform"/>
            <consortium name="The Broad Institute Genome Sequencing Center for Infectious Disease"/>
            <person name="Wu L."/>
            <person name="Ma J."/>
        </authorList>
    </citation>
    <scope>NUCLEOTIDE SEQUENCE [LARGE SCALE GENOMIC DNA]</scope>
    <source>
        <strain evidence="10 11">GX26</strain>
    </source>
</reference>
<evidence type="ECO:0000256" key="8">
    <source>
        <dbReference type="SAM" id="Phobius"/>
    </source>
</evidence>
<evidence type="ECO:0000256" key="2">
    <source>
        <dbReference type="ARBA" id="ARBA00022475"/>
    </source>
</evidence>
<keyword evidence="5 8" id="KW-0812">Transmembrane</keyword>
<keyword evidence="11" id="KW-1185">Reference proteome</keyword>
<dbReference type="EC" id="2.4.-.-" evidence="10"/>
<dbReference type="GO" id="GO:0005886">
    <property type="term" value="C:plasma membrane"/>
    <property type="evidence" value="ECO:0007669"/>
    <property type="project" value="UniProtKB-SubCell"/>
</dbReference>
<evidence type="ECO:0000256" key="4">
    <source>
        <dbReference type="ARBA" id="ARBA00022679"/>
    </source>
</evidence>
<keyword evidence="2" id="KW-1003">Cell membrane</keyword>
<evidence type="ECO:0000256" key="5">
    <source>
        <dbReference type="ARBA" id="ARBA00022692"/>
    </source>
</evidence>
<dbReference type="EMBL" id="JBHSXN010000003">
    <property type="protein sequence ID" value="MFC6954661.1"/>
    <property type="molecule type" value="Genomic_DNA"/>
</dbReference>
<dbReference type="PANTHER" id="PTHR33908:SF11">
    <property type="entry name" value="MEMBRANE PROTEIN"/>
    <property type="match status" value="1"/>
</dbReference>
<feature type="transmembrane region" description="Helical" evidence="8">
    <location>
        <begin position="278"/>
        <end position="298"/>
    </location>
</feature>
<dbReference type="PANTHER" id="PTHR33908">
    <property type="entry name" value="MANNOSYLTRANSFERASE YKCB-RELATED"/>
    <property type="match status" value="1"/>
</dbReference>
<keyword evidence="3 10" id="KW-0328">Glycosyltransferase</keyword>
<feature type="transmembrane region" description="Helical" evidence="8">
    <location>
        <begin position="163"/>
        <end position="184"/>
    </location>
</feature>
<evidence type="ECO:0000256" key="3">
    <source>
        <dbReference type="ARBA" id="ARBA00022676"/>
    </source>
</evidence>
<gene>
    <name evidence="10" type="ORF">ACFQGB_17485</name>
</gene>
<dbReference type="GO" id="GO:0016757">
    <property type="term" value="F:glycosyltransferase activity"/>
    <property type="evidence" value="ECO:0007669"/>
    <property type="project" value="UniProtKB-KW"/>
</dbReference>